<dbReference type="EMBL" id="CACRXK020020713">
    <property type="protein sequence ID" value="CAB4035097.1"/>
    <property type="molecule type" value="Genomic_DNA"/>
</dbReference>
<protein>
    <submittedName>
        <fullName evidence="1">Uncharacterized protein</fullName>
    </submittedName>
</protein>
<keyword evidence="2" id="KW-1185">Reference proteome</keyword>
<sequence length="105" mass="11233">EKADALDRYFASIFRSNILNSHSPPLSAYSQNALDSISVSTEDVNNLFMCQASLSSTDKAIGPDRLLKECSDEITPSLTARALQQGTLTLQSSSGMKGSQRCSGS</sequence>
<evidence type="ECO:0000313" key="1">
    <source>
        <dbReference type="EMBL" id="CAB4035097.1"/>
    </source>
</evidence>
<gene>
    <name evidence="1" type="ORF">PACLA_8A030299</name>
</gene>
<comment type="caution">
    <text evidence="1">The sequence shown here is derived from an EMBL/GenBank/DDBJ whole genome shotgun (WGS) entry which is preliminary data.</text>
</comment>
<organism evidence="1 2">
    <name type="scientific">Paramuricea clavata</name>
    <name type="common">Red gorgonian</name>
    <name type="synonym">Violescent sea-whip</name>
    <dbReference type="NCBI Taxonomy" id="317549"/>
    <lineage>
        <taxon>Eukaryota</taxon>
        <taxon>Metazoa</taxon>
        <taxon>Cnidaria</taxon>
        <taxon>Anthozoa</taxon>
        <taxon>Octocorallia</taxon>
        <taxon>Malacalcyonacea</taxon>
        <taxon>Plexauridae</taxon>
        <taxon>Paramuricea</taxon>
    </lineage>
</organism>
<dbReference type="AlphaFoldDB" id="A0A7D9MD07"/>
<reference evidence="1" key="1">
    <citation type="submission" date="2020-04" db="EMBL/GenBank/DDBJ databases">
        <authorList>
            <person name="Alioto T."/>
            <person name="Alioto T."/>
            <person name="Gomez Garrido J."/>
        </authorList>
    </citation>
    <scope>NUCLEOTIDE SEQUENCE</scope>
    <source>
        <strain evidence="1">A484AB</strain>
    </source>
</reference>
<feature type="non-terminal residue" evidence="1">
    <location>
        <position position="1"/>
    </location>
</feature>
<proteinExistence type="predicted"/>
<name>A0A7D9MD07_PARCT</name>
<accession>A0A7D9MD07</accession>
<dbReference type="Proteomes" id="UP001152795">
    <property type="component" value="Unassembled WGS sequence"/>
</dbReference>
<evidence type="ECO:0000313" key="2">
    <source>
        <dbReference type="Proteomes" id="UP001152795"/>
    </source>
</evidence>